<proteinExistence type="predicted"/>
<sequence>MPDQERHDSFVQANAKTQYPFSTLKIQGTLSRKSTTKIFELRSSWPHLHFVPHYRNAHRTLTRLEKWPQAALATAAAPKVATATATAAVAATSTSGAELGIRPPSIGLPMLIFRLFNGQAKGNQIDDFTFHPVANPGFCGYISIMLITSSHQTPNGDGASRIYVSKVPQAVKASSQKTRYANTQKTSDDDSNSVAGSQEIYHLLCS</sequence>
<evidence type="ECO:0000313" key="2">
    <source>
        <dbReference type="EMBL" id="DAA02455.1"/>
    </source>
</evidence>
<protein>
    <submittedName>
        <fullName evidence="2">HDC06017</fullName>
    </submittedName>
</protein>
<dbReference type="EMBL" id="BK003757">
    <property type="protein sequence ID" value="DAA02455.1"/>
    <property type="molecule type" value="Genomic_DNA"/>
</dbReference>
<name>Q6IGK9_DROME</name>
<accession>Q6IGK9</accession>
<reference evidence="2" key="1">
    <citation type="journal article" date="2003" name="Genome Biol.">
        <title>An integrated gene annotation and transcriptional profiling approach towards the full gene content of the Drosophila genome.</title>
        <authorList>
            <person name="Hild M."/>
            <person name="Beckmann B."/>
            <person name="Haas S.A."/>
            <person name="Koch B."/>
            <person name="Solovyev V."/>
            <person name="Busold C."/>
            <person name="Fellenberg K."/>
            <person name="Boutros M."/>
            <person name="Vingron M."/>
            <person name="Sauer F."/>
            <person name="Hoheisel J.D."/>
            <person name="Paro R."/>
        </authorList>
    </citation>
    <scope>NUCLEOTIDE SEQUENCE</scope>
</reference>
<organism evidence="2">
    <name type="scientific">Drosophila melanogaster</name>
    <name type="common">Fruit fly</name>
    <dbReference type="NCBI Taxonomy" id="7227"/>
    <lineage>
        <taxon>Eukaryota</taxon>
        <taxon>Metazoa</taxon>
        <taxon>Ecdysozoa</taxon>
        <taxon>Arthropoda</taxon>
        <taxon>Hexapoda</taxon>
        <taxon>Insecta</taxon>
        <taxon>Pterygota</taxon>
        <taxon>Neoptera</taxon>
        <taxon>Endopterygota</taxon>
        <taxon>Diptera</taxon>
        <taxon>Brachycera</taxon>
        <taxon>Muscomorpha</taxon>
        <taxon>Ephydroidea</taxon>
        <taxon>Drosophilidae</taxon>
        <taxon>Drosophila</taxon>
        <taxon>Sophophora</taxon>
    </lineage>
</organism>
<dbReference type="AlphaFoldDB" id="Q6IGK9"/>
<feature type="compositionally biased region" description="Polar residues" evidence="1">
    <location>
        <begin position="174"/>
        <end position="185"/>
    </location>
</feature>
<feature type="region of interest" description="Disordered" evidence="1">
    <location>
        <begin position="174"/>
        <end position="194"/>
    </location>
</feature>
<gene>
    <name evidence="2" type="ORF">HDC06017</name>
</gene>
<evidence type="ECO:0000256" key="1">
    <source>
        <dbReference type="SAM" id="MobiDB-lite"/>
    </source>
</evidence>